<dbReference type="AlphaFoldDB" id="A0A7S8RHM0"/>
<dbReference type="EMBL" id="CP064760">
    <property type="protein sequence ID" value="QPE04491.1"/>
    <property type="molecule type" value="Genomic_DNA"/>
</dbReference>
<dbReference type="Proteomes" id="UP000594480">
    <property type="component" value="Chromosome"/>
</dbReference>
<feature type="chain" id="PRO_5038512048" description="Secreted protein" evidence="2">
    <location>
        <begin position="26"/>
        <end position="149"/>
    </location>
</feature>
<dbReference type="RefSeq" id="WP_195692568.1">
    <property type="nucleotide sequence ID" value="NZ_CP064760.1"/>
</dbReference>
<name>A0A7S8RHM0_9MICO</name>
<proteinExistence type="predicted"/>
<gene>
    <name evidence="3" type="ORF">IT882_15380</name>
</gene>
<reference evidence="3 4" key="1">
    <citation type="submission" date="2020-11" db="EMBL/GenBank/DDBJ databases">
        <title>Amino acid is mineralized and recycled by bacteria in oceanic microbiome.</title>
        <authorList>
            <person name="Zheng L.Y."/>
        </authorList>
    </citation>
    <scope>NUCLEOTIDE SEQUENCE [LARGE SCALE GENOMIC DNA]</scope>
    <source>
        <strain evidence="3 4">A32-1</strain>
    </source>
</reference>
<evidence type="ECO:0008006" key="5">
    <source>
        <dbReference type="Google" id="ProtNLM"/>
    </source>
</evidence>
<evidence type="ECO:0000256" key="1">
    <source>
        <dbReference type="SAM" id="MobiDB-lite"/>
    </source>
</evidence>
<dbReference type="PROSITE" id="PS51257">
    <property type="entry name" value="PROKAR_LIPOPROTEIN"/>
    <property type="match status" value="1"/>
</dbReference>
<organism evidence="3 4">
    <name type="scientific">Microbacterium schleiferi</name>
    <dbReference type="NCBI Taxonomy" id="69362"/>
    <lineage>
        <taxon>Bacteria</taxon>
        <taxon>Bacillati</taxon>
        <taxon>Actinomycetota</taxon>
        <taxon>Actinomycetes</taxon>
        <taxon>Micrococcales</taxon>
        <taxon>Microbacteriaceae</taxon>
        <taxon>Microbacterium</taxon>
    </lineage>
</organism>
<protein>
    <recommendedName>
        <fullName evidence="5">Secreted protein</fullName>
    </recommendedName>
</protein>
<keyword evidence="2" id="KW-0732">Signal</keyword>
<evidence type="ECO:0000313" key="4">
    <source>
        <dbReference type="Proteomes" id="UP000594480"/>
    </source>
</evidence>
<feature type="region of interest" description="Disordered" evidence="1">
    <location>
        <begin position="130"/>
        <end position="149"/>
    </location>
</feature>
<evidence type="ECO:0000256" key="2">
    <source>
        <dbReference type="SAM" id="SignalP"/>
    </source>
</evidence>
<feature type="signal peptide" evidence="2">
    <location>
        <begin position="1"/>
        <end position="25"/>
    </location>
</feature>
<keyword evidence="4" id="KW-1185">Reference proteome</keyword>
<sequence length="149" mass="15322">MRRPMRSTVRRLVALVGATSAATLALSGCSGGLVPMQACPAIGWINHVSVTLDSDATAVTSLEVCDGETCVTGPHDNAAGSSGLWHYVDRDGDTWSFALGMATPDPVTVRALASDGAVLAEATVSPEWERVGGSEQCGGPHEGTIELTV</sequence>
<dbReference type="KEGG" id="msf:IT882_15380"/>
<evidence type="ECO:0000313" key="3">
    <source>
        <dbReference type="EMBL" id="QPE04491.1"/>
    </source>
</evidence>
<accession>A0A7S8RHM0</accession>